<dbReference type="OrthoDB" id="1913313at2759"/>
<sequence>MPQTNPSKNQEDQSKSMVMSHNSRHSIDSCTLQLHSWRPFLDSDPPANSKPCASSRTLPKRPCLSDRATSFSSNIDSIDISKLSLLQDDSSSSNIKPIPHRSRHYQQSLQPRYLTPYPAQEAAQRIPVRVRPEFR</sequence>
<dbReference type="AlphaFoldDB" id="A0A9Q0P235"/>
<feature type="region of interest" description="Disordered" evidence="1">
    <location>
        <begin position="88"/>
        <end position="107"/>
    </location>
</feature>
<protein>
    <submittedName>
        <fullName evidence="2">LYR MOTIF PROTEIN</fullName>
    </submittedName>
</protein>
<feature type="region of interest" description="Disordered" evidence="1">
    <location>
        <begin position="38"/>
        <end position="68"/>
    </location>
</feature>
<proteinExistence type="predicted"/>
<comment type="caution">
    <text evidence="2">The sequence shown here is derived from an EMBL/GenBank/DDBJ whole genome shotgun (WGS) entry which is preliminary data.</text>
</comment>
<evidence type="ECO:0000256" key="1">
    <source>
        <dbReference type="SAM" id="MobiDB-lite"/>
    </source>
</evidence>
<reference evidence="2" key="2">
    <citation type="journal article" date="2023" name="Int. J. Mol. Sci.">
        <title>De Novo Assembly and Annotation of 11 Diverse Shrub Willow (Salix) Genomes Reveals Novel Gene Organization in Sex-Linked Regions.</title>
        <authorList>
            <person name="Hyden B."/>
            <person name="Feng K."/>
            <person name="Yates T.B."/>
            <person name="Jawdy S."/>
            <person name="Cereghino C."/>
            <person name="Smart L.B."/>
            <person name="Muchero W."/>
        </authorList>
    </citation>
    <scope>NUCLEOTIDE SEQUENCE</scope>
    <source>
        <tissue evidence="2">Shoot tip</tissue>
    </source>
</reference>
<evidence type="ECO:0000313" key="3">
    <source>
        <dbReference type="Proteomes" id="UP001151532"/>
    </source>
</evidence>
<name>A0A9Q0P235_SALPP</name>
<dbReference type="PANTHER" id="PTHR36775">
    <property type="entry name" value="LYR MOTIF PROTEIN"/>
    <property type="match status" value="1"/>
</dbReference>
<feature type="region of interest" description="Disordered" evidence="1">
    <location>
        <begin position="1"/>
        <end position="25"/>
    </location>
</feature>
<organism evidence="2 3">
    <name type="scientific">Salix purpurea</name>
    <name type="common">Purple osier willow</name>
    <dbReference type="NCBI Taxonomy" id="77065"/>
    <lineage>
        <taxon>Eukaryota</taxon>
        <taxon>Viridiplantae</taxon>
        <taxon>Streptophyta</taxon>
        <taxon>Embryophyta</taxon>
        <taxon>Tracheophyta</taxon>
        <taxon>Spermatophyta</taxon>
        <taxon>Magnoliopsida</taxon>
        <taxon>eudicotyledons</taxon>
        <taxon>Gunneridae</taxon>
        <taxon>Pentapetalae</taxon>
        <taxon>rosids</taxon>
        <taxon>fabids</taxon>
        <taxon>Malpighiales</taxon>
        <taxon>Salicaceae</taxon>
        <taxon>Saliceae</taxon>
        <taxon>Salix</taxon>
    </lineage>
</organism>
<keyword evidence="3" id="KW-1185">Reference proteome</keyword>
<dbReference type="PANTHER" id="PTHR36775:SF1">
    <property type="entry name" value="LYR MOTIF PROTEIN"/>
    <property type="match status" value="1"/>
</dbReference>
<dbReference type="EMBL" id="JAPFFK010000020">
    <property type="protein sequence ID" value="KAJ6680161.1"/>
    <property type="molecule type" value="Genomic_DNA"/>
</dbReference>
<accession>A0A9Q0P235</accession>
<feature type="region of interest" description="Disordered" evidence="1">
    <location>
        <begin position="116"/>
        <end position="135"/>
    </location>
</feature>
<reference evidence="2" key="1">
    <citation type="submission" date="2022-11" db="EMBL/GenBank/DDBJ databases">
        <authorList>
            <person name="Hyden B.L."/>
            <person name="Feng K."/>
            <person name="Yates T."/>
            <person name="Jawdy S."/>
            <person name="Smart L.B."/>
            <person name="Muchero W."/>
        </authorList>
    </citation>
    <scope>NUCLEOTIDE SEQUENCE</scope>
    <source>
        <tissue evidence="2">Shoot tip</tissue>
    </source>
</reference>
<evidence type="ECO:0000313" key="2">
    <source>
        <dbReference type="EMBL" id="KAJ6680161.1"/>
    </source>
</evidence>
<dbReference type="Proteomes" id="UP001151532">
    <property type="component" value="Chromosome 14"/>
</dbReference>
<gene>
    <name evidence="2" type="ORF">OIU79_019802</name>
</gene>